<organism evidence="2">
    <name type="scientific">Hordeum vulgare subsp. vulgare</name>
    <name type="common">Domesticated barley</name>
    <dbReference type="NCBI Taxonomy" id="112509"/>
    <lineage>
        <taxon>Eukaryota</taxon>
        <taxon>Viridiplantae</taxon>
        <taxon>Streptophyta</taxon>
        <taxon>Embryophyta</taxon>
        <taxon>Tracheophyta</taxon>
        <taxon>Spermatophyta</taxon>
        <taxon>Magnoliopsida</taxon>
        <taxon>Liliopsida</taxon>
        <taxon>Poales</taxon>
        <taxon>Poaceae</taxon>
        <taxon>BOP clade</taxon>
        <taxon>Pooideae</taxon>
        <taxon>Triticodae</taxon>
        <taxon>Triticeae</taxon>
        <taxon>Hordeinae</taxon>
        <taxon>Hordeum</taxon>
    </lineage>
</organism>
<protein>
    <submittedName>
        <fullName evidence="2">Predicted protein</fullName>
    </submittedName>
</protein>
<accession>F2EKZ9</accession>
<feature type="compositionally biased region" description="Basic residues" evidence="1">
    <location>
        <begin position="1"/>
        <end position="12"/>
    </location>
</feature>
<dbReference type="EMBL" id="AK376827">
    <property type="protein sequence ID" value="BAK08021.1"/>
    <property type="molecule type" value="mRNA"/>
</dbReference>
<dbReference type="InParanoid" id="F2EKZ9"/>
<evidence type="ECO:0000313" key="2">
    <source>
        <dbReference type="EMBL" id="BAK08021.1"/>
    </source>
</evidence>
<feature type="region of interest" description="Disordered" evidence="1">
    <location>
        <begin position="1"/>
        <end position="24"/>
    </location>
</feature>
<evidence type="ECO:0000256" key="1">
    <source>
        <dbReference type="SAM" id="MobiDB-lite"/>
    </source>
</evidence>
<proteinExistence type="evidence at transcript level"/>
<name>F2EKZ9_HORVV</name>
<sequence length="114" mass="13035">MSGPARQRRPCQPRRMAATQRNTRCRRRASQGATWIRYHLSFHTATTAFSHPLESHIGVHVSHMSIVFFNSAKYVLLHSLSSSPGSGIHYQIPRLPTNLSCTLLFFYYIFITSI</sequence>
<dbReference type="AlphaFoldDB" id="F2EKZ9"/>
<reference evidence="2" key="1">
    <citation type="journal article" date="2011" name="Plant Physiol.">
        <title>Comprehensive sequence analysis of 24,783 barley full-length cDNAs derived from 12 clone libraries.</title>
        <authorList>
            <person name="Matsumoto T."/>
            <person name="Tanaka T."/>
            <person name="Sakai H."/>
            <person name="Amano N."/>
            <person name="Kanamori H."/>
            <person name="Kurita K."/>
            <person name="Kikuta A."/>
            <person name="Kamiya K."/>
            <person name="Yamamoto M."/>
            <person name="Ikawa H."/>
            <person name="Fujii N."/>
            <person name="Hori K."/>
            <person name="Itoh T."/>
            <person name="Sato K."/>
        </authorList>
    </citation>
    <scope>NUCLEOTIDE SEQUENCE</scope>
    <source>
        <tissue evidence="2">Flower</tissue>
    </source>
</reference>